<reference evidence="2 3" key="1">
    <citation type="journal article" date="2019" name="Nat. Ecol. Evol.">
        <title>Megaphylogeny resolves global patterns of mushroom evolution.</title>
        <authorList>
            <person name="Varga T."/>
            <person name="Krizsan K."/>
            <person name="Foldi C."/>
            <person name="Dima B."/>
            <person name="Sanchez-Garcia M."/>
            <person name="Sanchez-Ramirez S."/>
            <person name="Szollosi G.J."/>
            <person name="Szarkandi J.G."/>
            <person name="Papp V."/>
            <person name="Albert L."/>
            <person name="Andreopoulos W."/>
            <person name="Angelini C."/>
            <person name="Antonin V."/>
            <person name="Barry K.W."/>
            <person name="Bougher N.L."/>
            <person name="Buchanan P."/>
            <person name="Buyck B."/>
            <person name="Bense V."/>
            <person name="Catcheside P."/>
            <person name="Chovatia M."/>
            <person name="Cooper J."/>
            <person name="Damon W."/>
            <person name="Desjardin D."/>
            <person name="Finy P."/>
            <person name="Geml J."/>
            <person name="Haridas S."/>
            <person name="Hughes K."/>
            <person name="Justo A."/>
            <person name="Karasinski D."/>
            <person name="Kautmanova I."/>
            <person name="Kiss B."/>
            <person name="Kocsube S."/>
            <person name="Kotiranta H."/>
            <person name="LaButti K.M."/>
            <person name="Lechner B.E."/>
            <person name="Liimatainen K."/>
            <person name="Lipzen A."/>
            <person name="Lukacs Z."/>
            <person name="Mihaltcheva S."/>
            <person name="Morgado L.N."/>
            <person name="Niskanen T."/>
            <person name="Noordeloos M.E."/>
            <person name="Ohm R.A."/>
            <person name="Ortiz-Santana B."/>
            <person name="Ovrebo C."/>
            <person name="Racz N."/>
            <person name="Riley R."/>
            <person name="Savchenko A."/>
            <person name="Shiryaev A."/>
            <person name="Soop K."/>
            <person name="Spirin V."/>
            <person name="Szebenyi C."/>
            <person name="Tomsovsky M."/>
            <person name="Tulloss R.E."/>
            <person name="Uehling J."/>
            <person name="Grigoriev I.V."/>
            <person name="Vagvolgyi C."/>
            <person name="Papp T."/>
            <person name="Martin F.M."/>
            <person name="Miettinen O."/>
            <person name="Hibbett D.S."/>
            <person name="Nagy L.G."/>
        </authorList>
    </citation>
    <scope>NUCLEOTIDE SEQUENCE [LARGE SCALE GENOMIC DNA]</scope>
    <source>
        <strain evidence="2 3">CBS 962.96</strain>
    </source>
</reference>
<dbReference type="AlphaFoldDB" id="A0A4S8LXT8"/>
<dbReference type="Proteomes" id="UP000297245">
    <property type="component" value="Unassembled WGS sequence"/>
</dbReference>
<evidence type="ECO:0000313" key="2">
    <source>
        <dbReference type="EMBL" id="THU94509.1"/>
    </source>
</evidence>
<name>A0A4S8LXT8_DENBC</name>
<dbReference type="PANTHER" id="PTHR43798">
    <property type="entry name" value="MONOACYLGLYCEROL LIPASE"/>
    <property type="match status" value="1"/>
</dbReference>
<proteinExistence type="predicted"/>
<dbReference type="PANTHER" id="PTHR43798:SF33">
    <property type="entry name" value="HYDROLASE, PUTATIVE (AFU_ORTHOLOGUE AFUA_2G14860)-RELATED"/>
    <property type="match status" value="1"/>
</dbReference>
<dbReference type="GO" id="GO:0016787">
    <property type="term" value="F:hydrolase activity"/>
    <property type="evidence" value="ECO:0007669"/>
    <property type="project" value="UniProtKB-KW"/>
</dbReference>
<evidence type="ECO:0000313" key="3">
    <source>
        <dbReference type="Proteomes" id="UP000297245"/>
    </source>
</evidence>
<dbReference type="Pfam" id="PF00561">
    <property type="entry name" value="Abhydrolase_1"/>
    <property type="match status" value="1"/>
</dbReference>
<keyword evidence="3" id="KW-1185">Reference proteome</keyword>
<organism evidence="2 3">
    <name type="scientific">Dendrothele bispora (strain CBS 962.96)</name>
    <dbReference type="NCBI Taxonomy" id="1314807"/>
    <lineage>
        <taxon>Eukaryota</taxon>
        <taxon>Fungi</taxon>
        <taxon>Dikarya</taxon>
        <taxon>Basidiomycota</taxon>
        <taxon>Agaricomycotina</taxon>
        <taxon>Agaricomycetes</taxon>
        <taxon>Agaricomycetidae</taxon>
        <taxon>Agaricales</taxon>
        <taxon>Agaricales incertae sedis</taxon>
        <taxon>Dendrothele</taxon>
    </lineage>
</organism>
<evidence type="ECO:0000259" key="1">
    <source>
        <dbReference type="Pfam" id="PF00561"/>
    </source>
</evidence>
<dbReference type="InterPro" id="IPR000073">
    <property type="entry name" value="AB_hydrolase_1"/>
</dbReference>
<dbReference type="GO" id="GO:0016020">
    <property type="term" value="C:membrane"/>
    <property type="evidence" value="ECO:0007669"/>
    <property type="project" value="TreeGrafter"/>
</dbReference>
<dbReference type="EMBL" id="ML179222">
    <property type="protein sequence ID" value="THU94509.1"/>
    <property type="molecule type" value="Genomic_DNA"/>
</dbReference>
<gene>
    <name evidence="2" type="ORF">K435DRAFT_839833</name>
</gene>
<dbReference type="InterPro" id="IPR050266">
    <property type="entry name" value="AB_hydrolase_sf"/>
</dbReference>
<dbReference type="Gene3D" id="3.40.50.1820">
    <property type="entry name" value="alpha/beta hydrolase"/>
    <property type="match status" value="1"/>
</dbReference>
<dbReference type="SUPFAM" id="SSF53474">
    <property type="entry name" value="alpha/beta-Hydrolases"/>
    <property type="match status" value="1"/>
</dbReference>
<keyword evidence="2" id="KW-0378">Hydrolase</keyword>
<sequence>MPTVEVTTKSTGRTVFDYVVSTPGQDSTESIDPSLPTVLFLHAVYLTSSIYHYQFADPKLRKFNLIAVDLKFHGKTTGDNPPATYNRHDAAEEIAGFMDALNLPPCHVVGLSLGTILGLQLAITYPSKVLSLFLMSPMGLREPEEVSQGRKEICEYWFEGYTTGDESMLGDAVYGVLQLAFSNKTSPLITSLVNITYPLSKTKWSPDYLGTLKIVTLDFLTKREEFSQDELAHIKVPVCLVHGLDDIPYPVEMTEEFRERLQAAGVISSYHKIANAPHCISIEPSREVNDIIHDFLLQNVKEPPPSLPADHVVLSPWDGELRENGWDPEDEEDDELTFI</sequence>
<protein>
    <submittedName>
        <fullName evidence="2">Alpha/beta-hydrolase</fullName>
    </submittedName>
</protein>
<dbReference type="InterPro" id="IPR029058">
    <property type="entry name" value="AB_hydrolase_fold"/>
</dbReference>
<dbReference type="OrthoDB" id="19657at2759"/>
<feature type="domain" description="AB hydrolase-1" evidence="1">
    <location>
        <begin position="36"/>
        <end position="283"/>
    </location>
</feature>
<accession>A0A4S8LXT8</accession>